<gene>
    <name evidence="2" type="ORF">METZ01_LOCUS134356</name>
</gene>
<feature type="transmembrane region" description="Helical" evidence="1">
    <location>
        <begin position="249"/>
        <end position="271"/>
    </location>
</feature>
<dbReference type="EMBL" id="UINC01019268">
    <property type="protein sequence ID" value="SVA81502.1"/>
    <property type="molecule type" value="Genomic_DNA"/>
</dbReference>
<feature type="transmembrane region" description="Helical" evidence="1">
    <location>
        <begin position="12"/>
        <end position="31"/>
    </location>
</feature>
<sequence>MKFRKIIQESVGLALPLYRIIIPMIIVVKILKEIGAIEILGHWLAPLMGLVGLPGSMGLVWAATLVGGFYPGIIIFVDLAATEMLTVGQVTILSSLMLIAHSLPIELQIADKAGPRWWSMGILRVGGALLYGMILNQVLHWGNWLSESSILLWHPETGPVELQTWAWDQMVGLIIMFVVLVVLVQVMKLLDLFGFTKLLQRILHPLLKNLGIGKEATNITVIGITLGIAYGGGLIIRESQNGTIRPRDIFFALVLMGLFHSLVEDTLLLMLLGGSLWGFFVGRLIFALLAVWLLVRLFSLISDQQFKRYFFKPI</sequence>
<evidence type="ECO:0000256" key="1">
    <source>
        <dbReference type="SAM" id="Phobius"/>
    </source>
</evidence>
<feature type="transmembrane region" description="Helical" evidence="1">
    <location>
        <begin position="216"/>
        <end position="237"/>
    </location>
</feature>
<protein>
    <recommendedName>
        <fullName evidence="3">Nucleoside transporter/FeoB GTPase Gate domain-containing protein</fullName>
    </recommendedName>
</protein>
<feature type="transmembrane region" description="Helical" evidence="1">
    <location>
        <begin position="117"/>
        <end position="139"/>
    </location>
</feature>
<proteinExistence type="predicted"/>
<keyword evidence="1" id="KW-0472">Membrane</keyword>
<feature type="transmembrane region" description="Helical" evidence="1">
    <location>
        <begin position="277"/>
        <end position="298"/>
    </location>
</feature>
<name>A0A381YXZ9_9ZZZZ</name>
<feature type="transmembrane region" description="Helical" evidence="1">
    <location>
        <begin position="171"/>
        <end position="196"/>
    </location>
</feature>
<keyword evidence="1" id="KW-1133">Transmembrane helix</keyword>
<accession>A0A381YXZ9</accession>
<feature type="transmembrane region" description="Helical" evidence="1">
    <location>
        <begin position="51"/>
        <end position="77"/>
    </location>
</feature>
<evidence type="ECO:0000313" key="2">
    <source>
        <dbReference type="EMBL" id="SVA81502.1"/>
    </source>
</evidence>
<feature type="transmembrane region" description="Helical" evidence="1">
    <location>
        <begin position="84"/>
        <end position="105"/>
    </location>
</feature>
<evidence type="ECO:0008006" key="3">
    <source>
        <dbReference type="Google" id="ProtNLM"/>
    </source>
</evidence>
<keyword evidence="1" id="KW-0812">Transmembrane</keyword>
<reference evidence="2" key="1">
    <citation type="submission" date="2018-05" db="EMBL/GenBank/DDBJ databases">
        <authorList>
            <person name="Lanie J.A."/>
            <person name="Ng W.-L."/>
            <person name="Kazmierczak K.M."/>
            <person name="Andrzejewski T.M."/>
            <person name="Davidsen T.M."/>
            <person name="Wayne K.J."/>
            <person name="Tettelin H."/>
            <person name="Glass J.I."/>
            <person name="Rusch D."/>
            <person name="Podicherti R."/>
            <person name="Tsui H.-C.T."/>
            <person name="Winkler M.E."/>
        </authorList>
    </citation>
    <scope>NUCLEOTIDE SEQUENCE</scope>
</reference>
<dbReference type="AlphaFoldDB" id="A0A381YXZ9"/>
<organism evidence="2">
    <name type="scientific">marine metagenome</name>
    <dbReference type="NCBI Taxonomy" id="408172"/>
    <lineage>
        <taxon>unclassified sequences</taxon>
        <taxon>metagenomes</taxon>
        <taxon>ecological metagenomes</taxon>
    </lineage>
</organism>